<proteinExistence type="predicted"/>
<organism evidence="1 2">
    <name type="scientific">Candidatus Epulonipiscium fishelsonii</name>
    <dbReference type="NCBI Taxonomy" id="77094"/>
    <lineage>
        <taxon>Bacteria</taxon>
        <taxon>Bacillati</taxon>
        <taxon>Bacillota</taxon>
        <taxon>Clostridia</taxon>
        <taxon>Lachnospirales</taxon>
        <taxon>Lachnospiraceae</taxon>
        <taxon>Candidatus Epulonipiscium</taxon>
    </lineage>
</organism>
<evidence type="ECO:0000313" key="1">
    <source>
        <dbReference type="EMBL" id="ONI45126.1"/>
    </source>
</evidence>
<keyword evidence="2" id="KW-1185">Reference proteome</keyword>
<dbReference type="Proteomes" id="UP000188637">
    <property type="component" value="Unassembled WGS sequence"/>
</dbReference>
<dbReference type="EMBL" id="LJHD01000071">
    <property type="protein sequence ID" value="ONI45126.1"/>
    <property type="molecule type" value="Genomic_DNA"/>
</dbReference>
<gene>
    <name evidence="1" type="ORF">AN640_04960</name>
</gene>
<name>A0ACC8XID0_9FIRM</name>
<sequence length="114" mass="13758">MAHKIEIRQLAIDYRNQGYTLEETCKVFKITRSTLSRWIKQYEQTGNLNRKVVTRQPRKLTKDDLKAYVEKNPYACLKEIADHFNCAESTIRYHLKNMKITRKKRRVTKKKLKR</sequence>
<reference evidence="1" key="1">
    <citation type="submission" date="2016-08" db="EMBL/GenBank/DDBJ databases">
        <authorList>
            <person name="Ngugi D.K."/>
            <person name="Miyake S."/>
            <person name="Stingl U."/>
        </authorList>
    </citation>
    <scope>NUCLEOTIDE SEQUENCE</scope>
    <source>
        <strain evidence="1">SCG-D08WGA-EpuloA1</strain>
    </source>
</reference>
<accession>A0ACC8XID0</accession>
<protein>
    <submittedName>
        <fullName evidence="1">Uncharacterized protein</fullName>
    </submittedName>
</protein>
<comment type="caution">
    <text evidence="1">The sequence shown here is derived from an EMBL/GenBank/DDBJ whole genome shotgun (WGS) entry which is preliminary data.</text>
</comment>
<evidence type="ECO:0000313" key="2">
    <source>
        <dbReference type="Proteomes" id="UP000188637"/>
    </source>
</evidence>